<dbReference type="InterPro" id="IPR036052">
    <property type="entry name" value="TrpB-like_PALP_sf"/>
</dbReference>
<evidence type="ECO:0000259" key="5">
    <source>
        <dbReference type="Pfam" id="PF00291"/>
    </source>
</evidence>
<keyword evidence="7" id="KW-1185">Reference proteome</keyword>
<dbReference type="AlphaFoldDB" id="A0A916ZLC7"/>
<dbReference type="PANTHER" id="PTHR48078:SF6">
    <property type="entry name" value="L-THREONINE DEHYDRATASE CATABOLIC TDCB"/>
    <property type="match status" value="1"/>
</dbReference>
<dbReference type="SUPFAM" id="SSF53686">
    <property type="entry name" value="Tryptophan synthase beta subunit-like PLP-dependent enzymes"/>
    <property type="match status" value="1"/>
</dbReference>
<dbReference type="InterPro" id="IPR001926">
    <property type="entry name" value="TrpB-like_PALP"/>
</dbReference>
<dbReference type="GO" id="GO:0009097">
    <property type="term" value="P:isoleucine biosynthetic process"/>
    <property type="evidence" value="ECO:0007669"/>
    <property type="project" value="TreeGrafter"/>
</dbReference>
<protein>
    <submittedName>
        <fullName evidence="6">Hydroxyectoine utilization dehydratase EutB</fullName>
    </submittedName>
</protein>
<dbReference type="GO" id="GO:0003941">
    <property type="term" value="F:L-serine ammonia-lyase activity"/>
    <property type="evidence" value="ECO:0007669"/>
    <property type="project" value="TreeGrafter"/>
</dbReference>
<comment type="caution">
    <text evidence="6">The sequence shown here is derived from an EMBL/GenBank/DDBJ whole genome shotgun (WGS) entry which is preliminary data.</text>
</comment>
<dbReference type="GO" id="GO:0004794">
    <property type="term" value="F:threonine deaminase activity"/>
    <property type="evidence" value="ECO:0007669"/>
    <property type="project" value="TreeGrafter"/>
</dbReference>
<dbReference type="RefSeq" id="WP_188908459.1">
    <property type="nucleotide sequence ID" value="NZ_BMIQ01000003.1"/>
</dbReference>
<dbReference type="NCBIfam" id="TIGR02991">
    <property type="entry name" value="ectoine_eutB"/>
    <property type="match status" value="1"/>
</dbReference>
<dbReference type="NCBIfam" id="NF005680">
    <property type="entry name" value="PRK07476.1"/>
    <property type="match status" value="1"/>
</dbReference>
<dbReference type="FunFam" id="3.40.50.1100:FF:000005">
    <property type="entry name" value="Threonine dehydratase catabolic"/>
    <property type="match status" value="1"/>
</dbReference>
<proteinExistence type="inferred from homology"/>
<organism evidence="6 7">
    <name type="scientific">Aureimonas endophytica</name>
    <dbReference type="NCBI Taxonomy" id="2027858"/>
    <lineage>
        <taxon>Bacteria</taxon>
        <taxon>Pseudomonadati</taxon>
        <taxon>Pseudomonadota</taxon>
        <taxon>Alphaproteobacteria</taxon>
        <taxon>Hyphomicrobiales</taxon>
        <taxon>Aurantimonadaceae</taxon>
        <taxon>Aureimonas</taxon>
    </lineage>
</organism>
<gene>
    <name evidence="6" type="primary">eutB</name>
    <name evidence="6" type="ORF">GCM10011390_22440</name>
</gene>
<dbReference type="InterPro" id="IPR000634">
    <property type="entry name" value="Ser/Thr_deHydtase_PyrdxlP-BS"/>
</dbReference>
<dbReference type="PANTHER" id="PTHR48078">
    <property type="entry name" value="THREONINE DEHYDRATASE, MITOCHONDRIAL-RELATED"/>
    <property type="match status" value="1"/>
</dbReference>
<comment type="cofactor">
    <cofactor evidence="1">
        <name>pyridoxal 5'-phosphate</name>
        <dbReference type="ChEBI" id="CHEBI:597326"/>
    </cofactor>
</comment>
<dbReference type="GO" id="GO:0006567">
    <property type="term" value="P:L-threonine catabolic process"/>
    <property type="evidence" value="ECO:0007669"/>
    <property type="project" value="TreeGrafter"/>
</dbReference>
<reference evidence="6" key="1">
    <citation type="journal article" date="2014" name="Int. J. Syst. Evol. Microbiol.">
        <title>Complete genome sequence of Corynebacterium casei LMG S-19264T (=DSM 44701T), isolated from a smear-ripened cheese.</title>
        <authorList>
            <consortium name="US DOE Joint Genome Institute (JGI-PGF)"/>
            <person name="Walter F."/>
            <person name="Albersmeier A."/>
            <person name="Kalinowski J."/>
            <person name="Ruckert C."/>
        </authorList>
    </citation>
    <scope>NUCLEOTIDE SEQUENCE</scope>
    <source>
        <strain evidence="6">CGMCC 1.15367</strain>
    </source>
</reference>
<evidence type="ECO:0000313" key="7">
    <source>
        <dbReference type="Proteomes" id="UP000644699"/>
    </source>
</evidence>
<reference evidence="6" key="2">
    <citation type="submission" date="2020-09" db="EMBL/GenBank/DDBJ databases">
        <authorList>
            <person name="Sun Q."/>
            <person name="Zhou Y."/>
        </authorList>
    </citation>
    <scope>NUCLEOTIDE SEQUENCE</scope>
    <source>
        <strain evidence="6">CGMCC 1.15367</strain>
    </source>
</reference>
<name>A0A916ZLC7_9HYPH</name>
<evidence type="ECO:0000256" key="3">
    <source>
        <dbReference type="ARBA" id="ARBA00022898"/>
    </source>
</evidence>
<dbReference type="Pfam" id="PF00291">
    <property type="entry name" value="PALP"/>
    <property type="match status" value="1"/>
</dbReference>
<dbReference type="InterPro" id="IPR050147">
    <property type="entry name" value="Ser/Thr_Dehydratase"/>
</dbReference>
<evidence type="ECO:0000313" key="6">
    <source>
        <dbReference type="EMBL" id="GGE03114.1"/>
    </source>
</evidence>
<feature type="domain" description="Tryptophan synthase beta chain-like PALP" evidence="5">
    <location>
        <begin position="19"/>
        <end position="304"/>
    </location>
</feature>
<comment type="similarity">
    <text evidence="2">Belongs to the serine/threonine dehydratase family.</text>
</comment>
<dbReference type="GO" id="GO:0006565">
    <property type="term" value="P:L-serine catabolic process"/>
    <property type="evidence" value="ECO:0007669"/>
    <property type="project" value="TreeGrafter"/>
</dbReference>
<keyword evidence="3" id="KW-0663">Pyridoxal phosphate</keyword>
<dbReference type="CDD" id="cd01562">
    <property type="entry name" value="Thr-dehyd"/>
    <property type="match status" value="1"/>
</dbReference>
<dbReference type="Gene3D" id="3.40.50.1100">
    <property type="match status" value="2"/>
</dbReference>
<accession>A0A916ZLC7</accession>
<dbReference type="Proteomes" id="UP000644699">
    <property type="component" value="Unassembled WGS sequence"/>
</dbReference>
<keyword evidence="4" id="KW-0456">Lyase</keyword>
<evidence type="ECO:0000256" key="2">
    <source>
        <dbReference type="ARBA" id="ARBA00010869"/>
    </source>
</evidence>
<dbReference type="EMBL" id="BMIQ01000003">
    <property type="protein sequence ID" value="GGE03114.1"/>
    <property type="molecule type" value="Genomic_DNA"/>
</dbReference>
<evidence type="ECO:0000256" key="4">
    <source>
        <dbReference type="ARBA" id="ARBA00023239"/>
    </source>
</evidence>
<sequence>MPVVPLADIQRAAERIRSSVVRTPLEASASLSRLVSVPVHLKMEHRQRTGAFKLRGAANAVLSLPPGTRGVVAASTGNHGRALAHAAREAGLACTICLSHLVPANKVAAVEALGARVHVHGASQDDAQREADRLERDEGLVAVPPFDHAAIVAGQGTIGLEIVEDLPDVTAVLVPLSGGGLIAGVAAAVKALAPDVRIVGVSMERGAAMAASLRAGHPVEVAELTTLADSLGGGIGLANRWTFDAVRELVDEVVLLTEAEISAGVRYIYQEEHEVVEGAAAVGVSALLSGRFRPRGATVALLSGRNIDPALHLRILNGADALEVGA</sequence>
<dbReference type="InterPro" id="IPR014333">
    <property type="entry name" value="Ectoine_EutB"/>
</dbReference>
<evidence type="ECO:0000256" key="1">
    <source>
        <dbReference type="ARBA" id="ARBA00001933"/>
    </source>
</evidence>
<dbReference type="GO" id="GO:0030170">
    <property type="term" value="F:pyridoxal phosphate binding"/>
    <property type="evidence" value="ECO:0007669"/>
    <property type="project" value="InterPro"/>
</dbReference>
<dbReference type="PROSITE" id="PS00165">
    <property type="entry name" value="DEHYDRATASE_SER_THR"/>
    <property type="match status" value="1"/>
</dbReference>